<feature type="binding site" evidence="15">
    <location>
        <position position="212"/>
    </location>
    <ligand>
        <name>pyruvate</name>
        <dbReference type="ChEBI" id="CHEBI:15361"/>
    </ligand>
</feature>
<comment type="pathway">
    <text evidence="2">Amino-acid biosynthesis; L-lysine biosynthesis via DAP pathway; (S)-tetrahydrodipicolinate from L-aspartate: step 3/4.</text>
</comment>
<keyword evidence="8" id="KW-0457">Lysine biosynthesis</keyword>
<dbReference type="EC" id="4.3.3.7" evidence="4 12"/>
<evidence type="ECO:0000256" key="1">
    <source>
        <dbReference type="ARBA" id="ARBA00003294"/>
    </source>
</evidence>
<feature type="active site" description="Schiff-base intermediate with substrate" evidence="14">
    <location>
        <position position="170"/>
    </location>
</feature>
<dbReference type="Proteomes" id="UP000295525">
    <property type="component" value="Unassembled WGS sequence"/>
</dbReference>
<dbReference type="NCBIfam" id="TIGR00674">
    <property type="entry name" value="dapA"/>
    <property type="match status" value="1"/>
</dbReference>
<dbReference type="GO" id="GO:0008840">
    <property type="term" value="F:4-hydroxy-tetrahydrodipicolinate synthase activity"/>
    <property type="evidence" value="ECO:0007669"/>
    <property type="project" value="UniProtKB-UniRule"/>
</dbReference>
<dbReference type="PANTHER" id="PTHR12128:SF66">
    <property type="entry name" value="4-HYDROXY-2-OXOGLUTARATE ALDOLASE, MITOCHONDRIAL"/>
    <property type="match status" value="1"/>
</dbReference>
<dbReference type="PANTHER" id="PTHR12128">
    <property type="entry name" value="DIHYDRODIPICOLINATE SYNTHASE"/>
    <property type="match status" value="1"/>
</dbReference>
<comment type="similarity">
    <text evidence="3 13">Belongs to the DapA family.</text>
</comment>
<keyword evidence="5" id="KW-0963">Cytoplasm</keyword>
<evidence type="ECO:0000256" key="6">
    <source>
        <dbReference type="ARBA" id="ARBA00022605"/>
    </source>
</evidence>
<keyword evidence="6" id="KW-0028">Amino-acid biosynthesis</keyword>
<evidence type="ECO:0000256" key="12">
    <source>
        <dbReference type="NCBIfam" id="TIGR00674"/>
    </source>
</evidence>
<evidence type="ECO:0000256" key="9">
    <source>
        <dbReference type="ARBA" id="ARBA00023239"/>
    </source>
</evidence>
<dbReference type="PRINTS" id="PR00146">
    <property type="entry name" value="DHPICSNTHASE"/>
</dbReference>
<gene>
    <name evidence="16" type="ORF">EDC26_11636</name>
</gene>
<dbReference type="SMART" id="SM01130">
    <property type="entry name" value="DHDPS"/>
    <property type="match status" value="1"/>
</dbReference>
<dbReference type="SUPFAM" id="SSF51569">
    <property type="entry name" value="Aldolase"/>
    <property type="match status" value="1"/>
</dbReference>
<dbReference type="Pfam" id="PF00701">
    <property type="entry name" value="DHDPS"/>
    <property type="match status" value="1"/>
</dbReference>
<evidence type="ECO:0000313" key="16">
    <source>
        <dbReference type="EMBL" id="TCT03069.1"/>
    </source>
</evidence>
<evidence type="ECO:0000256" key="14">
    <source>
        <dbReference type="PIRSR" id="PIRSR001365-1"/>
    </source>
</evidence>
<evidence type="ECO:0000256" key="2">
    <source>
        <dbReference type="ARBA" id="ARBA00005120"/>
    </source>
</evidence>
<evidence type="ECO:0000256" key="10">
    <source>
        <dbReference type="ARBA" id="ARBA00023270"/>
    </source>
</evidence>
<comment type="catalytic activity">
    <reaction evidence="11">
        <text>L-aspartate 4-semialdehyde + pyruvate = (2S,4S)-4-hydroxy-2,3,4,5-tetrahydrodipicolinate + H2O + H(+)</text>
        <dbReference type="Rhea" id="RHEA:34171"/>
        <dbReference type="ChEBI" id="CHEBI:15361"/>
        <dbReference type="ChEBI" id="CHEBI:15377"/>
        <dbReference type="ChEBI" id="CHEBI:15378"/>
        <dbReference type="ChEBI" id="CHEBI:67139"/>
        <dbReference type="ChEBI" id="CHEBI:537519"/>
        <dbReference type="EC" id="4.3.3.7"/>
    </reaction>
</comment>
<dbReference type="EMBL" id="SMAJ01000016">
    <property type="protein sequence ID" value="TCT03069.1"/>
    <property type="molecule type" value="Genomic_DNA"/>
</dbReference>
<organism evidence="16 17">
    <name type="scientific">Paralcaligenes ureilyticus</name>
    <dbReference type="NCBI Taxonomy" id="627131"/>
    <lineage>
        <taxon>Bacteria</taxon>
        <taxon>Pseudomonadati</taxon>
        <taxon>Pseudomonadota</taxon>
        <taxon>Betaproteobacteria</taxon>
        <taxon>Burkholderiales</taxon>
        <taxon>Alcaligenaceae</taxon>
        <taxon>Paralcaligenes</taxon>
    </lineage>
</organism>
<evidence type="ECO:0000256" key="15">
    <source>
        <dbReference type="PIRSR" id="PIRSR001365-2"/>
    </source>
</evidence>
<evidence type="ECO:0000256" key="4">
    <source>
        <dbReference type="ARBA" id="ARBA00012086"/>
    </source>
</evidence>
<accession>A0A4R3LU05</accession>
<keyword evidence="9 13" id="KW-0456">Lyase</keyword>
<evidence type="ECO:0000256" key="3">
    <source>
        <dbReference type="ARBA" id="ARBA00007592"/>
    </source>
</evidence>
<dbReference type="InterPro" id="IPR020625">
    <property type="entry name" value="Schiff_base-form_aldolases_AS"/>
</dbReference>
<reference evidence="16 17" key="1">
    <citation type="submission" date="2019-03" db="EMBL/GenBank/DDBJ databases">
        <title>Genomic Encyclopedia of Type Strains, Phase IV (KMG-IV): sequencing the most valuable type-strain genomes for metagenomic binning, comparative biology and taxonomic classification.</title>
        <authorList>
            <person name="Goeker M."/>
        </authorList>
    </citation>
    <scope>NUCLEOTIDE SEQUENCE [LARGE SCALE GENOMIC DNA]</scope>
    <source>
        <strain evidence="16 17">DSM 24591</strain>
    </source>
</reference>
<dbReference type="Gene3D" id="3.20.20.70">
    <property type="entry name" value="Aldolase class I"/>
    <property type="match status" value="1"/>
</dbReference>
<dbReference type="RefSeq" id="WP_165931060.1">
    <property type="nucleotide sequence ID" value="NZ_SMAJ01000016.1"/>
</dbReference>
<dbReference type="InterPro" id="IPR002220">
    <property type="entry name" value="DapA-like"/>
</dbReference>
<feature type="active site" description="Proton donor/acceptor" evidence="14">
    <location>
        <position position="142"/>
    </location>
</feature>
<dbReference type="InterPro" id="IPR013785">
    <property type="entry name" value="Aldolase_TIM"/>
</dbReference>
<dbReference type="InterPro" id="IPR005263">
    <property type="entry name" value="DapA"/>
</dbReference>
<evidence type="ECO:0000256" key="5">
    <source>
        <dbReference type="ARBA" id="ARBA00022490"/>
    </source>
</evidence>
<keyword evidence="10" id="KW-0704">Schiff base</keyword>
<dbReference type="PROSITE" id="PS00666">
    <property type="entry name" value="DHDPS_2"/>
    <property type="match status" value="1"/>
</dbReference>
<dbReference type="UniPathway" id="UPA00034">
    <property type="reaction ID" value="UER00017"/>
</dbReference>
<feature type="binding site" evidence="15">
    <location>
        <position position="53"/>
    </location>
    <ligand>
        <name>pyruvate</name>
        <dbReference type="ChEBI" id="CHEBI:15361"/>
    </ligand>
</feature>
<name>A0A4R3LU05_9BURK</name>
<dbReference type="PIRSF" id="PIRSF001365">
    <property type="entry name" value="DHDPS"/>
    <property type="match status" value="1"/>
</dbReference>
<keyword evidence="7" id="KW-0220">Diaminopimelate biosynthesis</keyword>
<evidence type="ECO:0000313" key="17">
    <source>
        <dbReference type="Proteomes" id="UP000295525"/>
    </source>
</evidence>
<evidence type="ECO:0000256" key="8">
    <source>
        <dbReference type="ARBA" id="ARBA00023154"/>
    </source>
</evidence>
<protein>
    <recommendedName>
        <fullName evidence="4 12">4-hydroxy-tetrahydrodipicolinate synthase</fullName>
        <ecNumber evidence="4 12">4.3.3.7</ecNumber>
    </recommendedName>
</protein>
<comment type="function">
    <text evidence="1">Catalyzes the condensation of (S)-aspartate-beta-semialdehyde [(S)-ASA] and pyruvate to 4-hydroxy-tetrahydrodipicolinate (HTPA).</text>
</comment>
<dbReference type="GO" id="GO:0009089">
    <property type="term" value="P:lysine biosynthetic process via diaminopimelate"/>
    <property type="evidence" value="ECO:0007669"/>
    <property type="project" value="UniProtKB-UniRule"/>
</dbReference>
<sequence length="299" mass="32014">MKNQLCVTDLHGIYAAITTPFKMRKVVDYEALDALVNRLIASDVSGIVPVGGTGEYTALSPDERYRVVEAVVRSTAGRVPVVAGILSPGYAEALDHGKRFLQAGANALLLVAPFYVLPSQEGIFDYFSNYAADTHGATLLLYDIPGRTGVHTSPETVGRLANAGLIKGMKACDTDVAHFQKVIESAGNAISVLSGDDFLYPIHVALGARGGILASPTLIPHAWCRLHQNLQENNFQKALDIHRGLKPLLDVLFEETNPGPLKAALQLTGHSDGSVRLPLISPGIDLRKRIKAALSEMSA</sequence>
<comment type="caution">
    <text evidence="16">The sequence shown here is derived from an EMBL/GenBank/DDBJ whole genome shotgun (WGS) entry which is preliminary data.</text>
</comment>
<evidence type="ECO:0000256" key="13">
    <source>
        <dbReference type="PIRNR" id="PIRNR001365"/>
    </source>
</evidence>
<evidence type="ECO:0000256" key="11">
    <source>
        <dbReference type="ARBA" id="ARBA00047836"/>
    </source>
</evidence>
<dbReference type="AlphaFoldDB" id="A0A4R3LU05"/>
<proteinExistence type="inferred from homology"/>
<dbReference type="GO" id="GO:0019877">
    <property type="term" value="P:diaminopimelate biosynthetic process"/>
    <property type="evidence" value="ECO:0007669"/>
    <property type="project" value="UniProtKB-KW"/>
</dbReference>
<evidence type="ECO:0000256" key="7">
    <source>
        <dbReference type="ARBA" id="ARBA00022915"/>
    </source>
</evidence>
<keyword evidence="17" id="KW-1185">Reference proteome</keyword>